<dbReference type="Proteomes" id="UP000805614">
    <property type="component" value="Unassembled WGS sequence"/>
</dbReference>
<accession>A0ABR7LHI0</accession>
<feature type="region of interest" description="Disordered" evidence="1">
    <location>
        <begin position="1"/>
        <end position="43"/>
    </location>
</feature>
<protein>
    <submittedName>
        <fullName evidence="2">Uncharacterized protein</fullName>
    </submittedName>
</protein>
<keyword evidence="3" id="KW-1185">Reference proteome</keyword>
<reference evidence="2 3" key="1">
    <citation type="submission" date="2020-06" db="EMBL/GenBank/DDBJ databases">
        <title>Actinomadura xiongansis sp. nov., isolated from soil of Baiyangdian.</title>
        <authorList>
            <person name="Zhang X."/>
        </authorList>
    </citation>
    <scope>NUCLEOTIDE SEQUENCE [LARGE SCALE GENOMIC DNA]</scope>
    <source>
        <strain evidence="2 3">HBUM206468</strain>
    </source>
</reference>
<evidence type="ECO:0000313" key="2">
    <source>
        <dbReference type="EMBL" id="MBC6464243.1"/>
    </source>
</evidence>
<comment type="caution">
    <text evidence="2">The sequence shown here is derived from an EMBL/GenBank/DDBJ whole genome shotgun (WGS) entry which is preliminary data.</text>
</comment>
<evidence type="ECO:0000256" key="1">
    <source>
        <dbReference type="SAM" id="MobiDB-lite"/>
    </source>
</evidence>
<evidence type="ECO:0000313" key="3">
    <source>
        <dbReference type="Proteomes" id="UP000805614"/>
    </source>
</evidence>
<sequence>MESRLRSGRADVTVVDVPDETRHRQPAVPGEHKPRQVEGMPPAPGAPMLCRTCSAATMHVLRCQGDPIRMQRTKGDILSTCQVCRRRVELVCEVCGTRHKPVRTYGAYYPED</sequence>
<gene>
    <name evidence="2" type="ORF">HKK74_01830</name>
</gene>
<organism evidence="2 3">
    <name type="scientific">Actinomadura alba</name>
    <dbReference type="NCBI Taxonomy" id="406431"/>
    <lineage>
        <taxon>Bacteria</taxon>
        <taxon>Bacillati</taxon>
        <taxon>Actinomycetota</taxon>
        <taxon>Actinomycetes</taxon>
        <taxon>Streptosporangiales</taxon>
        <taxon>Thermomonosporaceae</taxon>
        <taxon>Actinomadura</taxon>
    </lineage>
</organism>
<proteinExistence type="predicted"/>
<name>A0ABR7LHI0_9ACTN</name>
<dbReference type="EMBL" id="JABVEC010000001">
    <property type="protein sequence ID" value="MBC6464243.1"/>
    <property type="molecule type" value="Genomic_DNA"/>
</dbReference>
<dbReference type="RefSeq" id="WP_187241175.1">
    <property type="nucleotide sequence ID" value="NZ_BAAAOK010000011.1"/>
</dbReference>